<feature type="domain" description="DUF6265" evidence="1">
    <location>
        <begin position="38"/>
        <end position="143"/>
    </location>
</feature>
<keyword evidence="3" id="KW-1185">Reference proteome</keyword>
<sequence length="163" mass="18685">MRSIIVPILFLTLQVFSQNIISRPVSSTPPKATIEAVSFMEGHWRGEAFGGITEEIWAPPLGGSMMFSFKLVVNGEVSFYELGHIRELNGSLIYELKHFNADMTAWEEKEEVRQFKLIKVEKDKVFFDGFTFERVGANEVVIYALIDGEKDKPEEITFNFKRL</sequence>
<dbReference type="Pfam" id="PF19780">
    <property type="entry name" value="DUF6265"/>
    <property type="match status" value="1"/>
</dbReference>
<gene>
    <name evidence="2" type="ORF">ACFOUT_09490</name>
</gene>
<proteinExistence type="predicted"/>
<dbReference type="EMBL" id="JBHSAW010000004">
    <property type="protein sequence ID" value="MFC4096108.1"/>
    <property type="molecule type" value="Genomic_DNA"/>
</dbReference>
<accession>A0ABV8JQD7</accession>
<protein>
    <submittedName>
        <fullName evidence="2">DUF6265 family protein</fullName>
    </submittedName>
</protein>
<evidence type="ECO:0000259" key="1">
    <source>
        <dbReference type="Pfam" id="PF19780"/>
    </source>
</evidence>
<dbReference type="RefSeq" id="WP_192460279.1">
    <property type="nucleotide sequence ID" value="NZ_JACYFJ010000001.1"/>
</dbReference>
<comment type="caution">
    <text evidence="2">The sequence shown here is derived from an EMBL/GenBank/DDBJ whole genome shotgun (WGS) entry which is preliminary data.</text>
</comment>
<organism evidence="2 3">
    <name type="scientific">Euzebyella saccharophila</name>
    <dbReference type="NCBI Taxonomy" id="679664"/>
    <lineage>
        <taxon>Bacteria</taxon>
        <taxon>Pseudomonadati</taxon>
        <taxon>Bacteroidota</taxon>
        <taxon>Flavobacteriia</taxon>
        <taxon>Flavobacteriales</taxon>
        <taxon>Flavobacteriaceae</taxon>
        <taxon>Euzebyella</taxon>
    </lineage>
</organism>
<evidence type="ECO:0000313" key="3">
    <source>
        <dbReference type="Proteomes" id="UP001595814"/>
    </source>
</evidence>
<name>A0ABV8JQD7_9FLAO</name>
<dbReference type="Proteomes" id="UP001595814">
    <property type="component" value="Unassembled WGS sequence"/>
</dbReference>
<dbReference type="InterPro" id="IPR046232">
    <property type="entry name" value="DUF6265"/>
</dbReference>
<reference evidence="3" key="1">
    <citation type="journal article" date="2019" name="Int. J. Syst. Evol. Microbiol.">
        <title>The Global Catalogue of Microorganisms (GCM) 10K type strain sequencing project: providing services to taxonomists for standard genome sequencing and annotation.</title>
        <authorList>
            <consortium name="The Broad Institute Genomics Platform"/>
            <consortium name="The Broad Institute Genome Sequencing Center for Infectious Disease"/>
            <person name="Wu L."/>
            <person name="Ma J."/>
        </authorList>
    </citation>
    <scope>NUCLEOTIDE SEQUENCE [LARGE SCALE GENOMIC DNA]</scope>
    <source>
        <strain evidence="3">CECT 7477</strain>
    </source>
</reference>
<evidence type="ECO:0000313" key="2">
    <source>
        <dbReference type="EMBL" id="MFC4096108.1"/>
    </source>
</evidence>